<evidence type="ECO:0000313" key="2">
    <source>
        <dbReference type="Proteomes" id="UP000822688"/>
    </source>
</evidence>
<dbReference type="AlphaFoldDB" id="A0A8T0GUF7"/>
<sequence length="59" mass="6519">MGAALGYVAQKQPPLWDLLLFTLISNTSIVNMNLNLMLNSVGFYHGSHVLRSPVLFSDL</sequence>
<organism evidence="1 2">
    <name type="scientific">Ceratodon purpureus</name>
    <name type="common">Fire moss</name>
    <name type="synonym">Dicranum purpureum</name>
    <dbReference type="NCBI Taxonomy" id="3225"/>
    <lineage>
        <taxon>Eukaryota</taxon>
        <taxon>Viridiplantae</taxon>
        <taxon>Streptophyta</taxon>
        <taxon>Embryophyta</taxon>
        <taxon>Bryophyta</taxon>
        <taxon>Bryophytina</taxon>
        <taxon>Bryopsida</taxon>
        <taxon>Dicranidae</taxon>
        <taxon>Pseudoditrichales</taxon>
        <taxon>Ditrichaceae</taxon>
        <taxon>Ceratodon</taxon>
    </lineage>
</organism>
<name>A0A8T0GUF7_CERPU</name>
<dbReference type="EMBL" id="CM026430">
    <property type="protein sequence ID" value="KAG0562197.1"/>
    <property type="molecule type" value="Genomic_DNA"/>
</dbReference>
<keyword evidence="2" id="KW-1185">Reference proteome</keyword>
<comment type="caution">
    <text evidence="1">The sequence shown here is derived from an EMBL/GenBank/DDBJ whole genome shotgun (WGS) entry which is preliminary data.</text>
</comment>
<reference evidence="1" key="1">
    <citation type="submission" date="2020-06" db="EMBL/GenBank/DDBJ databases">
        <title>WGS assembly of Ceratodon purpureus strain R40.</title>
        <authorList>
            <person name="Carey S.B."/>
            <person name="Jenkins J."/>
            <person name="Shu S."/>
            <person name="Lovell J.T."/>
            <person name="Sreedasyam A."/>
            <person name="Maumus F."/>
            <person name="Tiley G.P."/>
            <person name="Fernandez-Pozo N."/>
            <person name="Barry K."/>
            <person name="Chen C."/>
            <person name="Wang M."/>
            <person name="Lipzen A."/>
            <person name="Daum C."/>
            <person name="Saski C.A."/>
            <person name="Payton A.C."/>
            <person name="Mcbreen J.C."/>
            <person name="Conrad R.E."/>
            <person name="Kollar L.M."/>
            <person name="Olsson S."/>
            <person name="Huttunen S."/>
            <person name="Landis J.B."/>
            <person name="Wickett N.J."/>
            <person name="Johnson M.G."/>
            <person name="Rensing S.A."/>
            <person name="Grimwood J."/>
            <person name="Schmutz J."/>
            <person name="Mcdaniel S.F."/>
        </authorList>
    </citation>
    <scope>NUCLEOTIDE SEQUENCE</scope>
    <source>
        <strain evidence="1">R40</strain>
    </source>
</reference>
<gene>
    <name evidence="1" type="ORF">KC19_9G125800</name>
</gene>
<dbReference type="Proteomes" id="UP000822688">
    <property type="component" value="Chromosome 9"/>
</dbReference>
<accession>A0A8T0GUF7</accession>
<evidence type="ECO:0000313" key="1">
    <source>
        <dbReference type="EMBL" id="KAG0562197.1"/>
    </source>
</evidence>
<protein>
    <submittedName>
        <fullName evidence="1">Uncharacterized protein</fullName>
    </submittedName>
</protein>
<proteinExistence type="predicted"/>